<keyword evidence="8" id="KW-1185">Reference proteome</keyword>
<protein>
    <recommendedName>
        <fullName evidence="6">Phosphoribosylformylglycinamidine synthase subunit PurS</fullName>
    </recommendedName>
</protein>
<dbReference type="InterPro" id="IPR036604">
    <property type="entry name" value="PurS-like_sf"/>
</dbReference>
<accession>A0A2H1EI25</accession>
<name>A0A2H1EI25_9ARCH</name>
<organism evidence="7 8">
    <name type="scientific">Nitrosotalea sinensis</name>
    <dbReference type="NCBI Taxonomy" id="1499975"/>
    <lineage>
        <taxon>Archaea</taxon>
        <taxon>Nitrososphaerota</taxon>
        <taxon>Nitrososphaeria</taxon>
        <taxon>Nitrosotaleales</taxon>
        <taxon>Nitrosotaleaceae</taxon>
        <taxon>Nitrosotalea</taxon>
    </lineage>
</organism>
<dbReference type="PANTHER" id="PTHR34696">
    <property type="entry name" value="PHOSPHORIBOSYLFORMYLGLYCINAMIDINE SYNTHASE SUBUNIT PURS"/>
    <property type="match status" value="1"/>
</dbReference>
<dbReference type="NCBIfam" id="TIGR00302">
    <property type="entry name" value="phosphoribosylformylglycinamidine synthase subunit PurS"/>
    <property type="match status" value="1"/>
</dbReference>
<evidence type="ECO:0000313" key="8">
    <source>
        <dbReference type="Proteomes" id="UP000232412"/>
    </source>
</evidence>
<evidence type="ECO:0000313" key="7">
    <source>
        <dbReference type="EMBL" id="SHO46949.1"/>
    </source>
</evidence>
<evidence type="ECO:0000256" key="3">
    <source>
        <dbReference type="ARBA" id="ARBA00022741"/>
    </source>
</evidence>
<evidence type="ECO:0000256" key="1">
    <source>
        <dbReference type="ARBA" id="ARBA00022490"/>
    </source>
</evidence>
<keyword evidence="2" id="KW-0436">Ligase</keyword>
<keyword evidence="1" id="KW-0963">Cytoplasm</keyword>
<dbReference type="Pfam" id="PF02700">
    <property type="entry name" value="PurS"/>
    <property type="match status" value="1"/>
</dbReference>
<dbReference type="GO" id="GO:0009152">
    <property type="term" value="P:purine ribonucleotide biosynthetic process"/>
    <property type="evidence" value="ECO:0007669"/>
    <property type="project" value="UniProtKB-UniRule"/>
</dbReference>
<sequence>MHFMPSFQVNVIIENKPEIVDPEGDTILNDLILKDNKTNVKKVRSAKMLKFVIDAQNKETAEKTVLNICNEFRIYNPLVSKVTSEVITL</sequence>
<dbReference type="PANTHER" id="PTHR34696:SF1">
    <property type="entry name" value="PHOSPHORIBOSYLFORMYLGLYCINAMIDINE SYNTHASE SUBUNIT PURS"/>
    <property type="match status" value="1"/>
</dbReference>
<dbReference type="GO" id="GO:0004642">
    <property type="term" value="F:phosphoribosylformylglycinamidine synthase activity"/>
    <property type="evidence" value="ECO:0007669"/>
    <property type="project" value="UniProtKB-UniRule"/>
</dbReference>
<keyword evidence="5" id="KW-0067">ATP-binding</keyword>
<dbReference type="Proteomes" id="UP000232412">
    <property type="component" value="Unassembled WGS sequence"/>
</dbReference>
<evidence type="ECO:0000256" key="6">
    <source>
        <dbReference type="NCBIfam" id="TIGR00302"/>
    </source>
</evidence>
<evidence type="ECO:0000256" key="4">
    <source>
        <dbReference type="ARBA" id="ARBA00022755"/>
    </source>
</evidence>
<evidence type="ECO:0000256" key="2">
    <source>
        <dbReference type="ARBA" id="ARBA00022598"/>
    </source>
</evidence>
<dbReference type="GO" id="GO:0005524">
    <property type="term" value="F:ATP binding"/>
    <property type="evidence" value="ECO:0007669"/>
    <property type="project" value="UniProtKB-KW"/>
</dbReference>
<dbReference type="SUPFAM" id="SSF82697">
    <property type="entry name" value="PurS-like"/>
    <property type="match status" value="1"/>
</dbReference>
<dbReference type="InterPro" id="IPR003850">
    <property type="entry name" value="PurS"/>
</dbReference>
<reference evidence="8" key="1">
    <citation type="submission" date="2016-12" db="EMBL/GenBank/DDBJ databases">
        <authorList>
            <person name="Herbold C."/>
        </authorList>
    </citation>
    <scope>NUCLEOTIDE SEQUENCE [LARGE SCALE GENOMIC DNA]</scope>
</reference>
<keyword evidence="3" id="KW-0547">Nucleotide-binding</keyword>
<dbReference type="AlphaFoldDB" id="A0A2H1EI25"/>
<dbReference type="EMBL" id="FRFC01000004">
    <property type="protein sequence ID" value="SHO46949.1"/>
    <property type="molecule type" value="Genomic_DNA"/>
</dbReference>
<evidence type="ECO:0000256" key="5">
    <source>
        <dbReference type="ARBA" id="ARBA00022840"/>
    </source>
</evidence>
<gene>
    <name evidence="7" type="ORF">NSIN_30300</name>
</gene>
<dbReference type="Gene3D" id="3.30.1280.10">
    <property type="entry name" value="Phosphoribosylformylglycinamidine synthase subunit PurS"/>
    <property type="match status" value="1"/>
</dbReference>
<keyword evidence="4" id="KW-0658">Purine biosynthesis</keyword>
<proteinExistence type="predicted"/>